<accession>A0AAI8YZ44</accession>
<organism evidence="2 3">
    <name type="scientific">Lecanosticta acicola</name>
    <dbReference type="NCBI Taxonomy" id="111012"/>
    <lineage>
        <taxon>Eukaryota</taxon>
        <taxon>Fungi</taxon>
        <taxon>Dikarya</taxon>
        <taxon>Ascomycota</taxon>
        <taxon>Pezizomycotina</taxon>
        <taxon>Dothideomycetes</taxon>
        <taxon>Dothideomycetidae</taxon>
        <taxon>Mycosphaerellales</taxon>
        <taxon>Mycosphaerellaceae</taxon>
        <taxon>Lecanosticta</taxon>
    </lineage>
</organism>
<dbReference type="Gene3D" id="1.10.1520.10">
    <property type="entry name" value="Ribonuclease III domain"/>
    <property type="match status" value="1"/>
</dbReference>
<dbReference type="SUPFAM" id="SSF69065">
    <property type="entry name" value="RNase III domain-like"/>
    <property type="match status" value="1"/>
</dbReference>
<gene>
    <name evidence="2" type="ORF">LECACI_7A004637</name>
</gene>
<dbReference type="Pfam" id="PF14622">
    <property type="entry name" value="Ribonucleas_3_3"/>
    <property type="match status" value="1"/>
</dbReference>
<dbReference type="InterPro" id="IPR000999">
    <property type="entry name" value="RNase_III_dom"/>
</dbReference>
<evidence type="ECO:0000313" key="2">
    <source>
        <dbReference type="EMBL" id="CAK4017745.1"/>
    </source>
</evidence>
<evidence type="ECO:0000259" key="1">
    <source>
        <dbReference type="Pfam" id="PF14622"/>
    </source>
</evidence>
<dbReference type="GO" id="GO:0005762">
    <property type="term" value="C:mitochondrial large ribosomal subunit"/>
    <property type="evidence" value="ECO:0007669"/>
    <property type="project" value="InterPro"/>
</dbReference>
<sequence length="195" mass="22169">MPYRLRPVPKQPTWKANEDDEKLYAMYDRLLDKIGPPEQLGRELLDEDTRWLAITHKSFDHGRRGFNDRLAFLGKRIVDLQTSLALLSMPSPPVSLPSDHVFRHPSLEGADNITAFTKAQVLDKRRLADLARKFGIQRVIRWKPRRSDDLETSGVDVVLAHTLYSIVGALALHKGGEVAAKTAREKILRPLGLRF</sequence>
<dbReference type="FunFam" id="1.10.1520.10:FF:000018">
    <property type="entry name" value="RNase III domain protein"/>
    <property type="match status" value="1"/>
</dbReference>
<name>A0AAI8YZ44_9PEZI</name>
<dbReference type="GO" id="GO:0032543">
    <property type="term" value="P:mitochondrial translation"/>
    <property type="evidence" value="ECO:0007669"/>
    <property type="project" value="InterPro"/>
</dbReference>
<dbReference type="AlphaFoldDB" id="A0AAI8YZ44"/>
<comment type="caution">
    <text evidence="2">The sequence shown here is derived from an EMBL/GenBank/DDBJ whole genome shotgun (WGS) entry which is preliminary data.</text>
</comment>
<dbReference type="EMBL" id="CAVMBE010000026">
    <property type="protein sequence ID" value="CAK4017745.1"/>
    <property type="molecule type" value="Genomic_DNA"/>
</dbReference>
<dbReference type="PANTHER" id="PTHR28160:SF1">
    <property type="entry name" value="LARGE RIBOSOMAL SUBUNIT PROTEIN ML57"/>
    <property type="match status" value="1"/>
</dbReference>
<evidence type="ECO:0000313" key="3">
    <source>
        <dbReference type="Proteomes" id="UP001296104"/>
    </source>
</evidence>
<feature type="domain" description="RNase III" evidence="1">
    <location>
        <begin position="47"/>
        <end position="190"/>
    </location>
</feature>
<keyword evidence="3" id="KW-1185">Reference proteome</keyword>
<dbReference type="GO" id="GO:0006396">
    <property type="term" value="P:RNA processing"/>
    <property type="evidence" value="ECO:0007669"/>
    <property type="project" value="InterPro"/>
</dbReference>
<dbReference type="Proteomes" id="UP001296104">
    <property type="component" value="Unassembled WGS sequence"/>
</dbReference>
<dbReference type="InterPro" id="IPR040030">
    <property type="entry name" value="Ribosomal_mL57"/>
</dbReference>
<reference evidence="2" key="1">
    <citation type="submission" date="2023-11" db="EMBL/GenBank/DDBJ databases">
        <authorList>
            <person name="Alioto T."/>
            <person name="Alioto T."/>
            <person name="Gomez Garrido J."/>
        </authorList>
    </citation>
    <scope>NUCLEOTIDE SEQUENCE</scope>
</reference>
<dbReference type="InterPro" id="IPR036389">
    <property type="entry name" value="RNase_III_sf"/>
</dbReference>
<dbReference type="CDD" id="cd00593">
    <property type="entry name" value="RIBOc"/>
    <property type="match status" value="1"/>
</dbReference>
<dbReference type="PANTHER" id="PTHR28160">
    <property type="entry name" value="54S RIBOSOMAL PROTEIN L15, MITOCHONDRIAL"/>
    <property type="match status" value="1"/>
</dbReference>
<protein>
    <submittedName>
        <fullName evidence="2">Related to RNase III domain</fullName>
    </submittedName>
</protein>
<dbReference type="GO" id="GO:0004525">
    <property type="term" value="F:ribonuclease III activity"/>
    <property type="evidence" value="ECO:0007669"/>
    <property type="project" value="InterPro"/>
</dbReference>
<proteinExistence type="predicted"/>
<dbReference type="GO" id="GO:0003735">
    <property type="term" value="F:structural constituent of ribosome"/>
    <property type="evidence" value="ECO:0007669"/>
    <property type="project" value="InterPro"/>
</dbReference>